<dbReference type="AlphaFoldDB" id="A0A3N4RKB1"/>
<dbReference type="GO" id="GO:0045892">
    <property type="term" value="P:negative regulation of DNA-templated transcription"/>
    <property type="evidence" value="ECO:0007669"/>
    <property type="project" value="TreeGrafter"/>
</dbReference>
<protein>
    <submittedName>
        <fullName evidence="5">Regulatory GntR family protein</fullName>
    </submittedName>
</protein>
<dbReference type="Gene3D" id="1.10.10.10">
    <property type="entry name" value="Winged helix-like DNA-binding domain superfamily/Winged helix DNA-binding domain"/>
    <property type="match status" value="1"/>
</dbReference>
<evidence type="ECO:0000256" key="1">
    <source>
        <dbReference type="ARBA" id="ARBA00023015"/>
    </source>
</evidence>
<sequence>MTDLDPTRAKWPQIVADIQSKIESGEYLPGHKLSAVQLEAEYQVTRTTITKATAALRKARLIRTEPGLGSFVTAPEER</sequence>
<dbReference type="PANTHER" id="PTHR44846">
    <property type="entry name" value="MANNOSYL-D-GLYCERATE TRANSPORT/METABOLISM SYSTEM REPRESSOR MNGR-RELATED"/>
    <property type="match status" value="1"/>
</dbReference>
<name>A0A3N4RKB1_9ACTN</name>
<dbReference type="SMART" id="SM00345">
    <property type="entry name" value="HTH_GNTR"/>
    <property type="match status" value="1"/>
</dbReference>
<dbReference type="CDD" id="cd07377">
    <property type="entry name" value="WHTH_GntR"/>
    <property type="match status" value="1"/>
</dbReference>
<keyword evidence="2" id="KW-0238">DNA-binding</keyword>
<evidence type="ECO:0000313" key="6">
    <source>
        <dbReference type="Proteomes" id="UP000266906"/>
    </source>
</evidence>
<keyword evidence="6" id="KW-1185">Reference proteome</keyword>
<reference evidence="5 6" key="1">
    <citation type="submission" date="2018-11" db="EMBL/GenBank/DDBJ databases">
        <title>Sequencing the genomes of 1000 actinobacteria strains.</title>
        <authorList>
            <person name="Klenk H.-P."/>
        </authorList>
    </citation>
    <scope>NUCLEOTIDE SEQUENCE [LARGE SCALE GENOMIC DNA]</scope>
    <source>
        <strain evidence="5 6">DSM 44781</strain>
    </source>
</reference>
<dbReference type="RefSeq" id="WP_123817668.1">
    <property type="nucleotide sequence ID" value="NZ_RKQG01000001.1"/>
</dbReference>
<dbReference type="GO" id="GO:0003677">
    <property type="term" value="F:DNA binding"/>
    <property type="evidence" value="ECO:0007669"/>
    <property type="project" value="UniProtKB-KW"/>
</dbReference>
<evidence type="ECO:0000313" key="5">
    <source>
        <dbReference type="EMBL" id="RPE33216.1"/>
    </source>
</evidence>
<dbReference type="PANTHER" id="PTHR44846:SF17">
    <property type="entry name" value="GNTR-FAMILY TRANSCRIPTIONAL REGULATOR"/>
    <property type="match status" value="1"/>
</dbReference>
<organism evidence="5 6">
    <name type="scientific">Kitasatospora cineracea</name>
    <dbReference type="NCBI Taxonomy" id="88074"/>
    <lineage>
        <taxon>Bacteria</taxon>
        <taxon>Bacillati</taxon>
        <taxon>Actinomycetota</taxon>
        <taxon>Actinomycetes</taxon>
        <taxon>Kitasatosporales</taxon>
        <taxon>Streptomycetaceae</taxon>
        <taxon>Kitasatospora</taxon>
    </lineage>
</organism>
<keyword evidence="3" id="KW-0804">Transcription</keyword>
<dbReference type="Pfam" id="PF00392">
    <property type="entry name" value="GntR"/>
    <property type="match status" value="1"/>
</dbReference>
<dbReference type="GO" id="GO:0003700">
    <property type="term" value="F:DNA-binding transcription factor activity"/>
    <property type="evidence" value="ECO:0007669"/>
    <property type="project" value="InterPro"/>
</dbReference>
<dbReference type="EMBL" id="RKQG01000001">
    <property type="protein sequence ID" value="RPE33216.1"/>
    <property type="molecule type" value="Genomic_DNA"/>
</dbReference>
<evidence type="ECO:0000259" key="4">
    <source>
        <dbReference type="PROSITE" id="PS50949"/>
    </source>
</evidence>
<dbReference type="InterPro" id="IPR050679">
    <property type="entry name" value="Bact_HTH_transcr_reg"/>
</dbReference>
<accession>A0A3N4RKB1</accession>
<comment type="caution">
    <text evidence="5">The sequence shown here is derived from an EMBL/GenBank/DDBJ whole genome shotgun (WGS) entry which is preliminary data.</text>
</comment>
<dbReference type="PROSITE" id="PS50949">
    <property type="entry name" value="HTH_GNTR"/>
    <property type="match status" value="1"/>
</dbReference>
<dbReference type="InterPro" id="IPR036390">
    <property type="entry name" value="WH_DNA-bd_sf"/>
</dbReference>
<feature type="domain" description="HTH gntR-type" evidence="4">
    <location>
        <begin position="8"/>
        <end position="75"/>
    </location>
</feature>
<dbReference type="InterPro" id="IPR036388">
    <property type="entry name" value="WH-like_DNA-bd_sf"/>
</dbReference>
<evidence type="ECO:0000256" key="2">
    <source>
        <dbReference type="ARBA" id="ARBA00023125"/>
    </source>
</evidence>
<evidence type="ECO:0000256" key="3">
    <source>
        <dbReference type="ARBA" id="ARBA00023163"/>
    </source>
</evidence>
<proteinExistence type="predicted"/>
<gene>
    <name evidence="5" type="ORF">EDD38_1495</name>
</gene>
<dbReference type="Proteomes" id="UP000266906">
    <property type="component" value="Unassembled WGS sequence"/>
</dbReference>
<keyword evidence="1" id="KW-0805">Transcription regulation</keyword>
<dbReference type="SUPFAM" id="SSF46785">
    <property type="entry name" value="Winged helix' DNA-binding domain"/>
    <property type="match status" value="1"/>
</dbReference>
<dbReference type="InterPro" id="IPR000524">
    <property type="entry name" value="Tscrpt_reg_HTH_GntR"/>
</dbReference>